<gene>
    <name evidence="7" type="primary">ybeY</name>
    <name evidence="8" type="ORF">A3J68_01380</name>
</gene>
<dbReference type="EMBL" id="MHTY01000008">
    <property type="protein sequence ID" value="OHA69085.1"/>
    <property type="molecule type" value="Genomic_DNA"/>
</dbReference>
<dbReference type="GO" id="GO:0005737">
    <property type="term" value="C:cytoplasm"/>
    <property type="evidence" value="ECO:0007669"/>
    <property type="project" value="UniProtKB-SubCell"/>
</dbReference>
<keyword evidence="7" id="KW-0698">rRNA processing</keyword>
<dbReference type="Pfam" id="PF02130">
    <property type="entry name" value="YbeY"/>
    <property type="match status" value="1"/>
</dbReference>
<comment type="subcellular location">
    <subcellularLocation>
        <location evidence="7">Cytoplasm</location>
    </subcellularLocation>
</comment>
<dbReference type="InterPro" id="IPR023091">
    <property type="entry name" value="MetalPrtase_cat_dom_sf_prd"/>
</dbReference>
<accession>A0A1G2R889</accession>
<protein>
    <recommendedName>
        <fullName evidence="7">Endoribonuclease YbeY</fullName>
        <ecNumber evidence="7">3.1.-.-</ecNumber>
    </recommendedName>
</protein>
<dbReference type="NCBIfam" id="TIGR00043">
    <property type="entry name" value="rRNA maturation RNase YbeY"/>
    <property type="match status" value="1"/>
</dbReference>
<feature type="binding site" evidence="7">
    <location>
        <position position="112"/>
    </location>
    <ligand>
        <name>Zn(2+)</name>
        <dbReference type="ChEBI" id="CHEBI:29105"/>
        <note>catalytic</note>
    </ligand>
</feature>
<evidence type="ECO:0000256" key="3">
    <source>
        <dbReference type="ARBA" id="ARBA00022723"/>
    </source>
</evidence>
<proteinExistence type="inferred from homology"/>
<evidence type="ECO:0000256" key="7">
    <source>
        <dbReference type="HAMAP-Rule" id="MF_00009"/>
    </source>
</evidence>
<comment type="function">
    <text evidence="7">Single strand-specific metallo-endoribonuclease involved in late-stage 70S ribosome quality control and in maturation of the 3' terminus of the 16S rRNA.</text>
</comment>
<dbReference type="SUPFAM" id="SSF55486">
    <property type="entry name" value="Metalloproteases ('zincins'), catalytic domain"/>
    <property type="match status" value="1"/>
</dbReference>
<dbReference type="AlphaFoldDB" id="A0A1G2R889"/>
<dbReference type="EC" id="3.1.-.-" evidence="7"/>
<feature type="binding site" evidence="7">
    <location>
        <position position="102"/>
    </location>
    <ligand>
        <name>Zn(2+)</name>
        <dbReference type="ChEBI" id="CHEBI:29105"/>
        <note>catalytic</note>
    </ligand>
</feature>
<evidence type="ECO:0000313" key="8">
    <source>
        <dbReference type="EMBL" id="OHA69085.1"/>
    </source>
</evidence>
<dbReference type="GO" id="GO:0008270">
    <property type="term" value="F:zinc ion binding"/>
    <property type="evidence" value="ECO:0007669"/>
    <property type="project" value="UniProtKB-UniRule"/>
</dbReference>
<dbReference type="PANTHER" id="PTHR46986:SF1">
    <property type="entry name" value="ENDORIBONUCLEASE YBEY, CHLOROPLASTIC"/>
    <property type="match status" value="1"/>
</dbReference>
<sequence length="123" mass="14069">MVEIRNTTKMRVPGAFLKALARKVFAKEKAKKRDVSVVFLKEKEAQALNKLYRGKTYVPNVLSFEMEELGLGEIVLCPKVISQDAKKYGITFKQELALVFVHGLLHLLGYSHKEIEKKSKQYV</sequence>
<dbReference type="Proteomes" id="UP000178529">
    <property type="component" value="Unassembled WGS sequence"/>
</dbReference>
<evidence type="ECO:0000256" key="1">
    <source>
        <dbReference type="ARBA" id="ARBA00010875"/>
    </source>
</evidence>
<comment type="cofactor">
    <cofactor evidence="7">
        <name>Zn(2+)</name>
        <dbReference type="ChEBI" id="CHEBI:29105"/>
    </cofactor>
    <text evidence="7">Binds 1 zinc ion.</text>
</comment>
<dbReference type="PROSITE" id="PS01306">
    <property type="entry name" value="UPF0054"/>
    <property type="match status" value="1"/>
</dbReference>
<comment type="similarity">
    <text evidence="1 7">Belongs to the endoribonuclease YbeY family.</text>
</comment>
<dbReference type="InterPro" id="IPR002036">
    <property type="entry name" value="YbeY"/>
</dbReference>
<dbReference type="GO" id="GO:0004222">
    <property type="term" value="F:metalloendopeptidase activity"/>
    <property type="evidence" value="ECO:0007669"/>
    <property type="project" value="InterPro"/>
</dbReference>
<keyword evidence="5 7" id="KW-0378">Hydrolase</keyword>
<comment type="caution">
    <text evidence="8">The sequence shown here is derived from an EMBL/GenBank/DDBJ whole genome shotgun (WGS) entry which is preliminary data.</text>
</comment>
<evidence type="ECO:0000256" key="6">
    <source>
        <dbReference type="ARBA" id="ARBA00022833"/>
    </source>
</evidence>
<dbReference type="GO" id="GO:0006364">
    <property type="term" value="P:rRNA processing"/>
    <property type="evidence" value="ECO:0007669"/>
    <property type="project" value="UniProtKB-UniRule"/>
</dbReference>
<feature type="binding site" evidence="7">
    <location>
        <position position="106"/>
    </location>
    <ligand>
        <name>Zn(2+)</name>
        <dbReference type="ChEBI" id="CHEBI:29105"/>
        <note>catalytic</note>
    </ligand>
</feature>
<evidence type="ECO:0000256" key="2">
    <source>
        <dbReference type="ARBA" id="ARBA00022722"/>
    </source>
</evidence>
<name>A0A1G2R889_9BACT</name>
<keyword evidence="7" id="KW-0690">Ribosome biogenesis</keyword>
<organism evidence="8 9">
    <name type="scientific">Candidatus Wildermuthbacteria bacterium RIFCSPHIGHO2_02_FULL_48_16</name>
    <dbReference type="NCBI Taxonomy" id="1802453"/>
    <lineage>
        <taxon>Bacteria</taxon>
        <taxon>Candidatus Wildermuthiibacteriota</taxon>
    </lineage>
</organism>
<evidence type="ECO:0000256" key="4">
    <source>
        <dbReference type="ARBA" id="ARBA00022759"/>
    </source>
</evidence>
<keyword evidence="7" id="KW-0963">Cytoplasm</keyword>
<dbReference type="PANTHER" id="PTHR46986">
    <property type="entry name" value="ENDORIBONUCLEASE YBEY, CHLOROPLASTIC"/>
    <property type="match status" value="1"/>
</dbReference>
<dbReference type="GO" id="GO:0004521">
    <property type="term" value="F:RNA endonuclease activity"/>
    <property type="evidence" value="ECO:0007669"/>
    <property type="project" value="UniProtKB-UniRule"/>
</dbReference>
<keyword evidence="2 7" id="KW-0540">Nuclease</keyword>
<reference evidence="8 9" key="1">
    <citation type="journal article" date="2016" name="Nat. Commun.">
        <title>Thousands of microbial genomes shed light on interconnected biogeochemical processes in an aquifer system.</title>
        <authorList>
            <person name="Anantharaman K."/>
            <person name="Brown C.T."/>
            <person name="Hug L.A."/>
            <person name="Sharon I."/>
            <person name="Castelle C.J."/>
            <person name="Probst A.J."/>
            <person name="Thomas B.C."/>
            <person name="Singh A."/>
            <person name="Wilkins M.J."/>
            <person name="Karaoz U."/>
            <person name="Brodie E.L."/>
            <person name="Williams K.H."/>
            <person name="Hubbard S.S."/>
            <person name="Banfield J.F."/>
        </authorList>
    </citation>
    <scope>NUCLEOTIDE SEQUENCE [LARGE SCALE GENOMIC DNA]</scope>
</reference>
<keyword evidence="3 7" id="KW-0479">Metal-binding</keyword>
<dbReference type="Gene3D" id="3.40.390.30">
    <property type="entry name" value="Metalloproteases ('zincins'), catalytic domain"/>
    <property type="match status" value="1"/>
</dbReference>
<evidence type="ECO:0000256" key="5">
    <source>
        <dbReference type="ARBA" id="ARBA00022801"/>
    </source>
</evidence>
<dbReference type="HAMAP" id="MF_00009">
    <property type="entry name" value="Endoribonucl_YbeY"/>
    <property type="match status" value="1"/>
</dbReference>
<keyword evidence="4 7" id="KW-0255">Endonuclease</keyword>
<dbReference type="InterPro" id="IPR020549">
    <property type="entry name" value="YbeY_CS"/>
</dbReference>
<evidence type="ECO:0000313" key="9">
    <source>
        <dbReference type="Proteomes" id="UP000178529"/>
    </source>
</evidence>
<keyword evidence="6 7" id="KW-0862">Zinc</keyword>